<accession>A0ABP8LLW4</accession>
<comment type="similarity">
    <text evidence="3 15">Belongs to the CDP-alcohol phosphatidyltransferase class-I family.</text>
</comment>
<evidence type="ECO:0000256" key="2">
    <source>
        <dbReference type="ARBA" id="ARBA00004127"/>
    </source>
</evidence>
<keyword evidence="11 16" id="KW-0472">Membrane</keyword>
<feature type="transmembrane region" description="Helical" evidence="16">
    <location>
        <begin position="90"/>
        <end position="108"/>
    </location>
</feature>
<dbReference type="Gene3D" id="1.20.120.1760">
    <property type="match status" value="1"/>
</dbReference>
<reference evidence="18" key="1">
    <citation type="journal article" date="2019" name="Int. J. Syst. Evol. Microbiol.">
        <title>The Global Catalogue of Microorganisms (GCM) 10K type strain sequencing project: providing services to taxonomists for standard genome sequencing and annotation.</title>
        <authorList>
            <consortium name="The Broad Institute Genomics Platform"/>
            <consortium name="The Broad Institute Genome Sequencing Center for Infectious Disease"/>
            <person name="Wu L."/>
            <person name="Ma J."/>
        </authorList>
    </citation>
    <scope>NUCLEOTIDE SEQUENCE [LARGE SCALE GENOMIC DNA]</scope>
    <source>
        <strain evidence="18">JCM 31920</strain>
    </source>
</reference>
<feature type="transmembrane region" description="Helical" evidence="16">
    <location>
        <begin position="153"/>
        <end position="175"/>
    </location>
</feature>
<evidence type="ECO:0000256" key="15">
    <source>
        <dbReference type="RuleBase" id="RU003750"/>
    </source>
</evidence>
<dbReference type="Pfam" id="PF01066">
    <property type="entry name" value="CDP-OH_P_transf"/>
    <property type="match status" value="1"/>
</dbReference>
<proteinExistence type="inferred from homology"/>
<evidence type="ECO:0000256" key="14">
    <source>
        <dbReference type="ARBA" id="ARBA00032361"/>
    </source>
</evidence>
<dbReference type="InterPro" id="IPR048254">
    <property type="entry name" value="CDP_ALCOHOL_P_TRANSF_CS"/>
</dbReference>
<comment type="catalytic activity">
    <reaction evidence="1">
        <text>a CDP-1,2-diacyl-sn-glycerol + L-serine = a 1,2-diacyl-sn-glycero-3-phospho-L-serine + CMP + H(+)</text>
        <dbReference type="Rhea" id="RHEA:16913"/>
        <dbReference type="ChEBI" id="CHEBI:15378"/>
        <dbReference type="ChEBI" id="CHEBI:33384"/>
        <dbReference type="ChEBI" id="CHEBI:57262"/>
        <dbReference type="ChEBI" id="CHEBI:58332"/>
        <dbReference type="ChEBI" id="CHEBI:60377"/>
        <dbReference type="EC" id="2.7.8.8"/>
    </reaction>
</comment>
<dbReference type="RefSeq" id="WP_345026234.1">
    <property type="nucleotide sequence ID" value="NZ_BAABEY010000001.1"/>
</dbReference>
<organism evidence="17 18">
    <name type="scientific">Ravibacter arvi</name>
    <dbReference type="NCBI Taxonomy" id="2051041"/>
    <lineage>
        <taxon>Bacteria</taxon>
        <taxon>Pseudomonadati</taxon>
        <taxon>Bacteroidota</taxon>
        <taxon>Cytophagia</taxon>
        <taxon>Cytophagales</taxon>
        <taxon>Spirosomataceae</taxon>
        <taxon>Ravibacter</taxon>
    </lineage>
</organism>
<evidence type="ECO:0000256" key="7">
    <source>
        <dbReference type="ARBA" id="ARBA00022679"/>
    </source>
</evidence>
<dbReference type="NCBIfam" id="TIGR00473">
    <property type="entry name" value="pssA"/>
    <property type="match status" value="1"/>
</dbReference>
<evidence type="ECO:0000256" key="1">
    <source>
        <dbReference type="ARBA" id="ARBA00000287"/>
    </source>
</evidence>
<dbReference type="EC" id="2.7.8.8" evidence="4"/>
<keyword evidence="18" id="KW-1185">Reference proteome</keyword>
<evidence type="ECO:0000313" key="17">
    <source>
        <dbReference type="EMBL" id="GAA4431791.1"/>
    </source>
</evidence>
<feature type="transmembrane region" description="Helical" evidence="16">
    <location>
        <begin position="32"/>
        <end position="53"/>
    </location>
</feature>
<feature type="transmembrane region" description="Helical" evidence="16">
    <location>
        <begin position="65"/>
        <end position="84"/>
    </location>
</feature>
<keyword evidence="6" id="KW-0444">Lipid biosynthesis</keyword>
<keyword evidence="12" id="KW-0594">Phospholipid biosynthesis</keyword>
<dbReference type="Proteomes" id="UP001501508">
    <property type="component" value="Unassembled WGS sequence"/>
</dbReference>
<dbReference type="InterPro" id="IPR050324">
    <property type="entry name" value="CDP-alcohol_PTase-I"/>
</dbReference>
<evidence type="ECO:0000256" key="10">
    <source>
        <dbReference type="ARBA" id="ARBA00023098"/>
    </source>
</evidence>
<dbReference type="InterPro" id="IPR004533">
    <property type="entry name" value="CDP-diaglyc--ser_O-PTrfase"/>
</dbReference>
<gene>
    <name evidence="17" type="ORF">GCM10023091_03070</name>
</gene>
<keyword evidence="9 16" id="KW-1133">Transmembrane helix</keyword>
<feature type="transmembrane region" description="Helical" evidence="16">
    <location>
        <begin position="7"/>
        <end position="26"/>
    </location>
</feature>
<keyword evidence="10" id="KW-0443">Lipid metabolism</keyword>
<evidence type="ECO:0000256" key="5">
    <source>
        <dbReference type="ARBA" id="ARBA00017171"/>
    </source>
</evidence>
<evidence type="ECO:0000256" key="8">
    <source>
        <dbReference type="ARBA" id="ARBA00022692"/>
    </source>
</evidence>
<dbReference type="PANTHER" id="PTHR14269:SF61">
    <property type="entry name" value="CDP-DIACYLGLYCEROL--SERINE O-PHOSPHATIDYLTRANSFERASE"/>
    <property type="match status" value="1"/>
</dbReference>
<evidence type="ECO:0000256" key="11">
    <source>
        <dbReference type="ARBA" id="ARBA00023136"/>
    </source>
</evidence>
<dbReference type="InterPro" id="IPR000462">
    <property type="entry name" value="CDP-OH_P_trans"/>
</dbReference>
<evidence type="ECO:0000256" key="16">
    <source>
        <dbReference type="SAM" id="Phobius"/>
    </source>
</evidence>
<protein>
    <recommendedName>
        <fullName evidence="5">CDP-diacylglycerol--serine O-phosphatidyltransferase</fullName>
        <ecNumber evidence="4">2.7.8.8</ecNumber>
    </recommendedName>
    <alternativeName>
        <fullName evidence="14">Phosphatidylserine synthase</fullName>
    </alternativeName>
</protein>
<keyword evidence="13" id="KW-1208">Phospholipid metabolism</keyword>
<evidence type="ECO:0000256" key="12">
    <source>
        <dbReference type="ARBA" id="ARBA00023209"/>
    </source>
</evidence>
<evidence type="ECO:0000256" key="6">
    <source>
        <dbReference type="ARBA" id="ARBA00022516"/>
    </source>
</evidence>
<dbReference type="EMBL" id="BAABEY010000001">
    <property type="protein sequence ID" value="GAA4431791.1"/>
    <property type="molecule type" value="Genomic_DNA"/>
</dbReference>
<dbReference type="InterPro" id="IPR043130">
    <property type="entry name" value="CDP-OH_PTrfase_TM_dom"/>
</dbReference>
<keyword evidence="8 16" id="KW-0812">Transmembrane</keyword>
<comment type="caution">
    <text evidence="17">The sequence shown here is derived from an EMBL/GenBank/DDBJ whole genome shotgun (WGS) entry which is preliminary data.</text>
</comment>
<evidence type="ECO:0000256" key="4">
    <source>
        <dbReference type="ARBA" id="ARBA00013174"/>
    </source>
</evidence>
<name>A0ABP8LLW4_9BACT</name>
<dbReference type="PROSITE" id="PS00379">
    <property type="entry name" value="CDP_ALCOHOL_P_TRANSF"/>
    <property type="match status" value="1"/>
</dbReference>
<feature type="transmembrane region" description="Helical" evidence="16">
    <location>
        <begin position="196"/>
        <end position="221"/>
    </location>
</feature>
<sequence length="231" mass="25010">MKKHIPNSLTLANLLCGCVGIIQIFDGEPREASYWMLLAAVFDFFDGFVARLLKVTSPIGRDLDSLADVVTFGVLPSFILLHLAEQSGPSVWNYGVLIVAAFSALRLAKFNNDPRQSDRFIGLPTPANGLLIASFPFIAAGSGPLSDWIGTQWFILAAAVVSAALLVAELPLLALKFKGFQWRGNQYRYALIASSLVLLPVLKWSAVPLIAILYLALSFFANLKTGVSGEP</sequence>
<evidence type="ECO:0000256" key="3">
    <source>
        <dbReference type="ARBA" id="ARBA00010441"/>
    </source>
</evidence>
<dbReference type="PANTHER" id="PTHR14269">
    <property type="entry name" value="CDP-DIACYLGLYCEROL--GLYCEROL-3-PHOSPHATE 3-PHOSPHATIDYLTRANSFERASE-RELATED"/>
    <property type="match status" value="1"/>
</dbReference>
<keyword evidence="7 15" id="KW-0808">Transferase</keyword>
<feature type="transmembrane region" description="Helical" evidence="16">
    <location>
        <begin position="120"/>
        <end position="141"/>
    </location>
</feature>
<comment type="subcellular location">
    <subcellularLocation>
        <location evidence="2">Endomembrane system</location>
        <topology evidence="2">Multi-pass membrane protein</topology>
    </subcellularLocation>
</comment>
<evidence type="ECO:0000313" key="18">
    <source>
        <dbReference type="Proteomes" id="UP001501508"/>
    </source>
</evidence>
<evidence type="ECO:0000256" key="13">
    <source>
        <dbReference type="ARBA" id="ARBA00023264"/>
    </source>
</evidence>
<dbReference type="PROSITE" id="PS51257">
    <property type="entry name" value="PROKAR_LIPOPROTEIN"/>
    <property type="match status" value="1"/>
</dbReference>
<evidence type="ECO:0000256" key="9">
    <source>
        <dbReference type="ARBA" id="ARBA00022989"/>
    </source>
</evidence>